<dbReference type="Proteomes" id="UP001500002">
    <property type="component" value="Unassembled WGS sequence"/>
</dbReference>
<dbReference type="EMBL" id="BAAANJ010000009">
    <property type="protein sequence ID" value="GAA1815082.1"/>
    <property type="molecule type" value="Genomic_DNA"/>
</dbReference>
<reference evidence="1 2" key="1">
    <citation type="journal article" date="2019" name="Int. J. Syst. Evol. Microbiol.">
        <title>The Global Catalogue of Microorganisms (GCM) 10K type strain sequencing project: providing services to taxonomists for standard genome sequencing and annotation.</title>
        <authorList>
            <consortium name="The Broad Institute Genomics Platform"/>
            <consortium name="The Broad Institute Genome Sequencing Center for Infectious Disease"/>
            <person name="Wu L."/>
            <person name="Ma J."/>
        </authorList>
    </citation>
    <scope>NUCLEOTIDE SEQUENCE [LARGE SCALE GENOMIC DNA]</scope>
    <source>
        <strain evidence="1 2">JCM 14322</strain>
    </source>
</reference>
<evidence type="ECO:0000313" key="1">
    <source>
        <dbReference type="EMBL" id="GAA1815082.1"/>
    </source>
</evidence>
<organism evidence="1 2">
    <name type="scientific">Agromyces neolithicus</name>
    <dbReference type="NCBI Taxonomy" id="269420"/>
    <lineage>
        <taxon>Bacteria</taxon>
        <taxon>Bacillati</taxon>
        <taxon>Actinomycetota</taxon>
        <taxon>Actinomycetes</taxon>
        <taxon>Micrococcales</taxon>
        <taxon>Microbacteriaceae</taxon>
        <taxon>Agromyces</taxon>
    </lineage>
</organism>
<evidence type="ECO:0008006" key="3">
    <source>
        <dbReference type="Google" id="ProtNLM"/>
    </source>
</evidence>
<dbReference type="RefSeq" id="WP_344296731.1">
    <property type="nucleotide sequence ID" value="NZ_BAAANJ010000009.1"/>
</dbReference>
<protein>
    <recommendedName>
        <fullName evidence="3">Lipoprotein</fullName>
    </recommendedName>
</protein>
<accession>A0ABN2M8X6</accession>
<proteinExistence type="predicted"/>
<evidence type="ECO:0000313" key="2">
    <source>
        <dbReference type="Proteomes" id="UP001500002"/>
    </source>
</evidence>
<name>A0ABN2M8X6_9MICO</name>
<gene>
    <name evidence="1" type="ORF">GCM10009749_25940</name>
</gene>
<keyword evidence="2" id="KW-1185">Reference proteome</keyword>
<comment type="caution">
    <text evidence="1">The sequence shown here is derived from an EMBL/GenBank/DDBJ whole genome shotgun (WGS) entry which is preliminary data.</text>
</comment>
<sequence>MAAVVSTTLMLAGCTAESNPPDSAGSDDCGTLIPFDASNFVDPTLDTNPYHPLKPGLQWVRGGTTEVGGRVVPHEIITTMTDVIRVIDGVPTIAMLDEETDSGEISQVSTDYLALDREGNVWILGGYTEEFEGGEYINTEDAWLGNADGKQVGILAPAEVTLETSSWCIGAVADEKASVGAPIEVGAHVCVAFGCYDDVRVVQEGEVGAPDNENKSYAPGVGVIKNVPLDASIHQDRFELLNFVELTPAGLTEASNTVLELEAHARDDAATDVFGTAPTSTRASP</sequence>